<dbReference type="PANTHER" id="PTHR14136">
    <property type="entry name" value="BTB_POZ DOMAIN-CONTAINING PROTEIN KCTD9"/>
    <property type="match status" value="1"/>
</dbReference>
<proteinExistence type="predicted"/>
<dbReference type="SUPFAM" id="SSF141571">
    <property type="entry name" value="Pentapeptide repeat-like"/>
    <property type="match status" value="1"/>
</dbReference>
<feature type="compositionally biased region" description="Basic and acidic residues" evidence="1">
    <location>
        <begin position="86"/>
        <end position="95"/>
    </location>
</feature>
<feature type="region of interest" description="Disordered" evidence="1">
    <location>
        <begin position="133"/>
        <end position="153"/>
    </location>
</feature>
<protein>
    <submittedName>
        <fullName evidence="3">Pentapeptide repeat family protein</fullName>
    </submittedName>
</protein>
<evidence type="ECO:0000313" key="3">
    <source>
        <dbReference type="EMBL" id="VAW87270.1"/>
    </source>
</evidence>
<dbReference type="Pfam" id="PF00805">
    <property type="entry name" value="Pentapeptide"/>
    <property type="match status" value="1"/>
</dbReference>
<keyword evidence="2" id="KW-0812">Transmembrane</keyword>
<sequence>MNKNGQSSGKNPLNQAWYVRRGDKITGPFPGRLISRRILLGQILLDDELSLEQLCWQPAAELKELIPDVMSENVNDPMSRERALLSKRWADERSSHSRRKTAGYGADEKGGLRSTTDRRDLEDLREINYREKRDQRLDESRNTRKKLNEQHKRRQRTQGLSIVLLIAGIVIVSLLYVPAPKVAEQIDCMAQPEPEVVWANCQMAGKSYPESDLSAAHIRNANLSRSNLSGSILVKTDLSYANLSYVDFRGSDLSHANLKGANLQKANLKETNLNAADLSYADLTGAKLRGANFEKVILSKTIWVDGRECAVNSVGVCR</sequence>
<evidence type="ECO:0000256" key="2">
    <source>
        <dbReference type="SAM" id="Phobius"/>
    </source>
</evidence>
<dbReference type="AlphaFoldDB" id="A0A3B0ZE35"/>
<keyword evidence="2" id="KW-1133">Transmembrane helix</keyword>
<feature type="region of interest" description="Disordered" evidence="1">
    <location>
        <begin position="86"/>
        <end position="117"/>
    </location>
</feature>
<keyword evidence="2" id="KW-0472">Membrane</keyword>
<dbReference type="InterPro" id="IPR051082">
    <property type="entry name" value="Pentapeptide-BTB/POZ_domain"/>
</dbReference>
<feature type="compositionally biased region" description="Basic and acidic residues" evidence="1">
    <location>
        <begin position="106"/>
        <end position="117"/>
    </location>
</feature>
<evidence type="ECO:0000256" key="1">
    <source>
        <dbReference type="SAM" id="MobiDB-lite"/>
    </source>
</evidence>
<name>A0A3B0ZE35_9ZZZZ</name>
<gene>
    <name evidence="3" type="ORF">MNBD_GAMMA16-370</name>
</gene>
<accession>A0A3B0ZE35</accession>
<dbReference type="EMBL" id="UOFO01000115">
    <property type="protein sequence ID" value="VAW87270.1"/>
    <property type="molecule type" value="Genomic_DNA"/>
</dbReference>
<dbReference type="PANTHER" id="PTHR14136:SF17">
    <property type="entry name" value="BTB_POZ DOMAIN-CONTAINING PROTEIN KCTD9"/>
    <property type="match status" value="1"/>
</dbReference>
<organism evidence="3">
    <name type="scientific">hydrothermal vent metagenome</name>
    <dbReference type="NCBI Taxonomy" id="652676"/>
    <lineage>
        <taxon>unclassified sequences</taxon>
        <taxon>metagenomes</taxon>
        <taxon>ecological metagenomes</taxon>
    </lineage>
</organism>
<feature type="compositionally biased region" description="Basic and acidic residues" evidence="1">
    <location>
        <begin position="133"/>
        <end position="150"/>
    </location>
</feature>
<dbReference type="InterPro" id="IPR001646">
    <property type="entry name" value="5peptide_repeat"/>
</dbReference>
<feature type="transmembrane region" description="Helical" evidence="2">
    <location>
        <begin position="160"/>
        <end position="179"/>
    </location>
</feature>
<dbReference type="Gene3D" id="2.160.20.80">
    <property type="entry name" value="E3 ubiquitin-protein ligase SopA"/>
    <property type="match status" value="1"/>
</dbReference>
<reference evidence="3" key="1">
    <citation type="submission" date="2018-06" db="EMBL/GenBank/DDBJ databases">
        <authorList>
            <person name="Zhirakovskaya E."/>
        </authorList>
    </citation>
    <scope>NUCLEOTIDE SEQUENCE</scope>
</reference>